<evidence type="ECO:0000313" key="6">
    <source>
        <dbReference type="EMBL" id="AEG15748.1"/>
    </source>
</evidence>
<organism evidence="6 7">
    <name type="scientific">Desulfofundulus kuznetsovii (strain DSM 6115 / VKM B-1805 / 17)</name>
    <name type="common">Desulfotomaculum kuznetsovii</name>
    <dbReference type="NCBI Taxonomy" id="760568"/>
    <lineage>
        <taxon>Bacteria</taxon>
        <taxon>Bacillati</taxon>
        <taxon>Bacillota</taxon>
        <taxon>Clostridia</taxon>
        <taxon>Eubacteriales</taxon>
        <taxon>Peptococcaceae</taxon>
        <taxon>Desulfofundulus</taxon>
    </lineage>
</organism>
<dbReference type="Pfam" id="PF02361">
    <property type="entry name" value="CbiQ"/>
    <property type="match status" value="1"/>
</dbReference>
<dbReference type="InterPro" id="IPR003339">
    <property type="entry name" value="ABC/ECF_trnsptr_transmembrane"/>
</dbReference>
<gene>
    <name evidence="6" type="ordered locus">Desku_2209</name>
</gene>
<dbReference type="Proteomes" id="UP000009229">
    <property type="component" value="Chromosome"/>
</dbReference>
<evidence type="ECO:0000256" key="5">
    <source>
        <dbReference type="SAM" id="Phobius"/>
    </source>
</evidence>
<feature type="transmembrane region" description="Helical" evidence="5">
    <location>
        <begin position="203"/>
        <end position="223"/>
    </location>
</feature>
<proteinExistence type="predicted"/>
<evidence type="ECO:0000256" key="1">
    <source>
        <dbReference type="ARBA" id="ARBA00004141"/>
    </source>
</evidence>
<feature type="transmembrane region" description="Helical" evidence="5">
    <location>
        <begin position="106"/>
        <end position="124"/>
    </location>
</feature>
<evidence type="ECO:0000256" key="4">
    <source>
        <dbReference type="ARBA" id="ARBA00023136"/>
    </source>
</evidence>
<evidence type="ECO:0000256" key="3">
    <source>
        <dbReference type="ARBA" id="ARBA00022989"/>
    </source>
</evidence>
<keyword evidence="4 5" id="KW-0472">Membrane</keyword>
<dbReference type="AlphaFoldDB" id="A0AAU8Q3Z9"/>
<feature type="transmembrane region" description="Helical" evidence="5">
    <location>
        <begin position="162"/>
        <end position="182"/>
    </location>
</feature>
<name>A0AAU8Q3Z9_DESK7</name>
<dbReference type="GO" id="GO:0005886">
    <property type="term" value="C:plasma membrane"/>
    <property type="evidence" value="ECO:0007669"/>
    <property type="project" value="UniProtKB-ARBA"/>
</dbReference>
<dbReference type="KEGG" id="dku:Desku_2209"/>
<dbReference type="PANTHER" id="PTHR33514:SF13">
    <property type="entry name" value="PROTEIN ABCI12, CHLOROPLASTIC"/>
    <property type="match status" value="1"/>
</dbReference>
<keyword evidence="7" id="KW-1185">Reference proteome</keyword>
<dbReference type="PANTHER" id="PTHR33514">
    <property type="entry name" value="PROTEIN ABCI12, CHLOROPLASTIC"/>
    <property type="match status" value="1"/>
</dbReference>
<reference evidence="7" key="1">
    <citation type="submission" date="2011-05" db="EMBL/GenBank/DDBJ databases">
        <title>Complete sequence of Desulfotomaculum kuznetsovii DSM 6115.</title>
        <authorList>
            <person name="Lucas S."/>
            <person name="Han J."/>
            <person name="Lapidus A."/>
            <person name="Cheng J.-F."/>
            <person name="Goodwin L."/>
            <person name="Pitluck S."/>
            <person name="Peters L."/>
            <person name="Mikhailova N."/>
            <person name="Lu M."/>
            <person name="Saunders E."/>
            <person name="Han C."/>
            <person name="Tapia R."/>
            <person name="Land M."/>
            <person name="Hauser L."/>
            <person name="Kyrpides N."/>
            <person name="Ivanova N."/>
            <person name="Pagani I."/>
            <person name="Nazina T."/>
            <person name="Ivanova A."/>
            <person name="Parshina S."/>
            <person name="Kuever J."/>
            <person name="Muyzer G."/>
            <person name="Plugge C."/>
            <person name="Stams A."/>
            <person name="Woyke T."/>
        </authorList>
    </citation>
    <scope>NUCLEOTIDE SEQUENCE [LARGE SCALE GENOMIC DNA]</scope>
    <source>
        <strain evidence="7">DSM 6115 / VKM B-1805 / 17</strain>
    </source>
</reference>
<dbReference type="RefSeq" id="WP_013823262.1">
    <property type="nucleotide sequence ID" value="NC_015573.1"/>
</dbReference>
<feature type="transmembrane region" description="Helical" evidence="5">
    <location>
        <begin position="24"/>
        <end position="54"/>
    </location>
</feature>
<feature type="transmembrane region" description="Helical" evidence="5">
    <location>
        <begin position="261"/>
        <end position="284"/>
    </location>
</feature>
<comment type="subcellular location">
    <subcellularLocation>
        <location evidence="1">Membrane</location>
        <topology evidence="1">Multi-pass membrane protein</topology>
    </subcellularLocation>
</comment>
<dbReference type="CDD" id="cd16914">
    <property type="entry name" value="EcfT"/>
    <property type="match status" value="1"/>
</dbReference>
<keyword evidence="3 5" id="KW-1133">Transmembrane helix</keyword>
<feature type="transmembrane region" description="Helical" evidence="5">
    <location>
        <begin position="66"/>
        <end position="86"/>
    </location>
</feature>
<keyword evidence="2 5" id="KW-0812">Transmembrane</keyword>
<accession>A0AAU8Q3Z9</accession>
<protein>
    <submittedName>
        <fullName evidence="6">ABC-type transporter, integral membrane subunit</fullName>
    </submittedName>
</protein>
<sequence>MRVKFIEPELGNTFFHRLDARTKLIMLLCIAIINIALYHWTTIACGYVLVLAFVVGARLSWDKTKALIVITFLTIWGIMWVQAMFYDAYPRTPLVYLVPPKLVNPSAPVIGGLWEGLAIYYEGFTYGIKQSLRLVTPMTLGLLIFWTENPMKILVGLTKLKLPYVISFMVMTCLRFIPITIGEARVIVSSQKLRKYNPFEIKGIVLGYGLFKTTLAVMLPLLANCVRKSTTMARSADSRAFRAYDERTEMYDNKLRVTDKVLIGVFVLTTTFILVGKLLFYLWVGNIYYNEALQPLYWFVHWYL</sequence>
<evidence type="ECO:0000313" key="7">
    <source>
        <dbReference type="Proteomes" id="UP000009229"/>
    </source>
</evidence>
<evidence type="ECO:0000256" key="2">
    <source>
        <dbReference type="ARBA" id="ARBA00022692"/>
    </source>
</evidence>
<dbReference type="EMBL" id="CP002770">
    <property type="protein sequence ID" value="AEG15748.1"/>
    <property type="molecule type" value="Genomic_DNA"/>
</dbReference>